<dbReference type="SMART" id="SM00382">
    <property type="entry name" value="AAA"/>
    <property type="match status" value="1"/>
</dbReference>
<evidence type="ECO:0000256" key="3">
    <source>
        <dbReference type="ARBA" id="ARBA00023015"/>
    </source>
</evidence>
<dbReference type="InterPro" id="IPR002197">
    <property type="entry name" value="HTH_Fis"/>
</dbReference>
<evidence type="ECO:0000256" key="4">
    <source>
        <dbReference type="ARBA" id="ARBA00023163"/>
    </source>
</evidence>
<dbReference type="PROSITE" id="PS50045">
    <property type="entry name" value="SIGMA54_INTERACT_4"/>
    <property type="match status" value="1"/>
</dbReference>
<dbReference type="KEGG" id="spol:FH971_16070"/>
<dbReference type="Pfam" id="PF02954">
    <property type="entry name" value="HTH_8"/>
    <property type="match status" value="1"/>
</dbReference>
<dbReference type="GO" id="GO:0006355">
    <property type="term" value="P:regulation of DNA-templated transcription"/>
    <property type="evidence" value="ECO:0007669"/>
    <property type="project" value="InterPro"/>
</dbReference>
<reference evidence="6 7" key="1">
    <citation type="submission" date="2019-06" db="EMBL/GenBank/DDBJ databases">
        <title>The genome of Shewanella sp. SM1901.</title>
        <authorList>
            <person name="Cha Q."/>
        </authorList>
    </citation>
    <scope>NUCLEOTIDE SEQUENCE [LARGE SCALE GENOMIC DNA]</scope>
    <source>
        <strain evidence="6 7">SM1901</strain>
    </source>
</reference>
<dbReference type="GO" id="GO:0005524">
    <property type="term" value="F:ATP binding"/>
    <property type="evidence" value="ECO:0007669"/>
    <property type="project" value="UniProtKB-KW"/>
</dbReference>
<dbReference type="PROSITE" id="PS00676">
    <property type="entry name" value="SIGMA54_INTERACT_2"/>
    <property type="match status" value="1"/>
</dbReference>
<dbReference type="Proteomes" id="UP000319809">
    <property type="component" value="Chromosome"/>
</dbReference>
<keyword evidence="3" id="KW-0805">Transcription regulation</keyword>
<dbReference type="CDD" id="cd00009">
    <property type="entry name" value="AAA"/>
    <property type="match status" value="1"/>
</dbReference>
<dbReference type="PANTHER" id="PTHR32071">
    <property type="entry name" value="TRANSCRIPTIONAL REGULATORY PROTEIN"/>
    <property type="match status" value="1"/>
</dbReference>
<dbReference type="InterPro" id="IPR058031">
    <property type="entry name" value="AAA_lid_NorR"/>
</dbReference>
<evidence type="ECO:0000256" key="1">
    <source>
        <dbReference type="ARBA" id="ARBA00022741"/>
    </source>
</evidence>
<evidence type="ECO:0000313" key="6">
    <source>
        <dbReference type="EMBL" id="QDE32343.1"/>
    </source>
</evidence>
<dbReference type="InterPro" id="IPR025943">
    <property type="entry name" value="Sigma_54_int_dom_ATP-bd_2"/>
</dbReference>
<keyword evidence="1" id="KW-0547">Nucleotide-binding</keyword>
<protein>
    <submittedName>
        <fullName evidence="6">Sigma-54-dependent Fis family transcriptional regulator</fullName>
    </submittedName>
</protein>
<evidence type="ECO:0000259" key="5">
    <source>
        <dbReference type="PROSITE" id="PS50045"/>
    </source>
</evidence>
<dbReference type="InterPro" id="IPR009057">
    <property type="entry name" value="Homeodomain-like_sf"/>
</dbReference>
<name>A0A4Y5YIQ9_9GAMM</name>
<dbReference type="Pfam" id="PF25601">
    <property type="entry name" value="AAA_lid_14"/>
    <property type="match status" value="1"/>
</dbReference>
<dbReference type="InterPro" id="IPR002078">
    <property type="entry name" value="Sigma_54_int"/>
</dbReference>
<dbReference type="SUPFAM" id="SSF46689">
    <property type="entry name" value="Homeodomain-like"/>
    <property type="match status" value="1"/>
</dbReference>
<evidence type="ECO:0000256" key="2">
    <source>
        <dbReference type="ARBA" id="ARBA00022840"/>
    </source>
</evidence>
<dbReference type="SUPFAM" id="SSF52540">
    <property type="entry name" value="P-loop containing nucleoside triphosphate hydrolases"/>
    <property type="match status" value="1"/>
</dbReference>
<dbReference type="InterPro" id="IPR003593">
    <property type="entry name" value="AAA+_ATPase"/>
</dbReference>
<sequence>MTIMLTKMESVMQINLNDINNDFATMLNAYDCPAILVTPKYQILASNQRYIENFGAIDQGQPAYCYKVSHNNEVPCDQAGEACPLYAASISRRKERVLHIHHSPRGKEHVDIEILPILDDKGEIKFFVELLKSVTLAKPKIGNNEMVGASPAFNQLVENITRVAPTEASVLLVGDTGTGKEIAASAIHLASHRKTQPMVILECSGLTETLFESELFGHIKGAFTGATYNKHGLVEVANGGTLFLDEIGDVPYELQIKLLRLIETGTYRSVGSRETKRSDFRLICATHQDIFSMVERGEFRRDLYYRINVFPIHIPSLNNRKDDIALLTTAILQRIDDSGRYSVTDSAISLLKNHDFKGNIRELRNILSRALVLANTQIIDENVIKSCLEIDRKIENNSKYMIDLKSNEQRYLQRLLECVNGDKDKAAALAGISTRSLYRKLQ</sequence>
<dbReference type="InterPro" id="IPR027417">
    <property type="entry name" value="P-loop_NTPase"/>
</dbReference>
<organism evidence="6 7">
    <name type="scientific">Shewanella polaris</name>
    <dbReference type="NCBI Taxonomy" id="2588449"/>
    <lineage>
        <taxon>Bacteria</taxon>
        <taxon>Pseudomonadati</taxon>
        <taxon>Pseudomonadota</taxon>
        <taxon>Gammaproteobacteria</taxon>
        <taxon>Alteromonadales</taxon>
        <taxon>Shewanellaceae</taxon>
        <taxon>Shewanella</taxon>
    </lineage>
</organism>
<dbReference type="Gene3D" id="1.10.10.60">
    <property type="entry name" value="Homeodomain-like"/>
    <property type="match status" value="1"/>
</dbReference>
<keyword evidence="2" id="KW-0067">ATP-binding</keyword>
<accession>A0A4Y5YIQ9</accession>
<dbReference type="FunFam" id="3.40.50.300:FF:000006">
    <property type="entry name" value="DNA-binding transcriptional regulator NtrC"/>
    <property type="match status" value="1"/>
</dbReference>
<keyword evidence="4" id="KW-0804">Transcription</keyword>
<dbReference type="Pfam" id="PF00158">
    <property type="entry name" value="Sigma54_activat"/>
    <property type="match status" value="1"/>
</dbReference>
<dbReference type="AlphaFoldDB" id="A0A4Y5YIQ9"/>
<gene>
    <name evidence="6" type="ORF">FH971_16070</name>
</gene>
<dbReference type="GO" id="GO:0043565">
    <property type="term" value="F:sequence-specific DNA binding"/>
    <property type="evidence" value="ECO:0007669"/>
    <property type="project" value="InterPro"/>
</dbReference>
<feature type="domain" description="Sigma-54 factor interaction" evidence="5">
    <location>
        <begin position="146"/>
        <end position="372"/>
    </location>
</feature>
<dbReference type="Gene3D" id="1.10.8.60">
    <property type="match status" value="1"/>
</dbReference>
<dbReference type="Gene3D" id="3.40.50.300">
    <property type="entry name" value="P-loop containing nucleotide triphosphate hydrolases"/>
    <property type="match status" value="1"/>
</dbReference>
<evidence type="ECO:0000313" key="7">
    <source>
        <dbReference type="Proteomes" id="UP000319809"/>
    </source>
</evidence>
<keyword evidence="7" id="KW-1185">Reference proteome</keyword>
<proteinExistence type="predicted"/>
<dbReference type="EMBL" id="CP041036">
    <property type="protein sequence ID" value="QDE32343.1"/>
    <property type="molecule type" value="Genomic_DNA"/>
</dbReference>